<evidence type="ECO:0000256" key="2">
    <source>
        <dbReference type="ARBA" id="ARBA00023012"/>
    </source>
</evidence>
<keyword evidence="2" id="KW-0902">Two-component regulatory system</keyword>
<dbReference type="FunFam" id="1.10.10.10:FF:000005">
    <property type="entry name" value="Two-component system response regulator"/>
    <property type="match status" value="1"/>
</dbReference>
<evidence type="ECO:0000313" key="10">
    <source>
        <dbReference type="EMBL" id="MBS9525328.1"/>
    </source>
</evidence>
<dbReference type="InterPro" id="IPR036388">
    <property type="entry name" value="WH-like_DNA-bd_sf"/>
</dbReference>
<keyword evidence="11" id="KW-1185">Reference proteome</keyword>
<evidence type="ECO:0000259" key="8">
    <source>
        <dbReference type="PROSITE" id="PS50110"/>
    </source>
</evidence>
<dbReference type="GO" id="GO:0005829">
    <property type="term" value="C:cytosol"/>
    <property type="evidence" value="ECO:0007669"/>
    <property type="project" value="TreeGrafter"/>
</dbReference>
<dbReference type="Gene3D" id="3.40.50.2300">
    <property type="match status" value="1"/>
</dbReference>
<dbReference type="GO" id="GO:0032993">
    <property type="term" value="C:protein-DNA complex"/>
    <property type="evidence" value="ECO:0007669"/>
    <property type="project" value="TreeGrafter"/>
</dbReference>
<organism evidence="10 11">
    <name type="scientific">Litoribacter ruber</name>
    <dbReference type="NCBI Taxonomy" id="702568"/>
    <lineage>
        <taxon>Bacteria</taxon>
        <taxon>Pseudomonadati</taxon>
        <taxon>Bacteroidota</taxon>
        <taxon>Cytophagia</taxon>
        <taxon>Cytophagales</taxon>
        <taxon>Cyclobacteriaceae</taxon>
        <taxon>Litoribacter</taxon>
    </lineage>
</organism>
<dbReference type="InterPro" id="IPR001789">
    <property type="entry name" value="Sig_transdc_resp-reg_receiver"/>
</dbReference>
<dbReference type="PANTHER" id="PTHR48111:SF22">
    <property type="entry name" value="REGULATOR OF RPOS"/>
    <property type="match status" value="1"/>
</dbReference>
<feature type="modified residue" description="4-aspartylphosphate" evidence="6">
    <location>
        <position position="54"/>
    </location>
</feature>
<dbReference type="InterPro" id="IPR011006">
    <property type="entry name" value="CheY-like_superfamily"/>
</dbReference>
<gene>
    <name evidence="10" type="ORF">KI659_15015</name>
</gene>
<dbReference type="SMART" id="SM00448">
    <property type="entry name" value="REC"/>
    <property type="match status" value="1"/>
</dbReference>
<evidence type="ECO:0000256" key="6">
    <source>
        <dbReference type="PROSITE-ProRule" id="PRU00169"/>
    </source>
</evidence>
<dbReference type="CDD" id="cd19935">
    <property type="entry name" value="REC_OmpR_CusR-like"/>
    <property type="match status" value="1"/>
</dbReference>
<feature type="DNA-binding region" description="OmpR/PhoB-type" evidence="7">
    <location>
        <begin position="132"/>
        <end position="230"/>
    </location>
</feature>
<dbReference type="Proteomes" id="UP001319104">
    <property type="component" value="Unassembled WGS sequence"/>
</dbReference>
<name>A0AAP2CIF6_9BACT</name>
<reference evidence="10 11" key="1">
    <citation type="submission" date="2021-05" db="EMBL/GenBank/DDBJ databases">
        <authorList>
            <person name="Zhang Z.D."/>
            <person name="Osman G."/>
        </authorList>
    </citation>
    <scope>NUCLEOTIDE SEQUENCE [LARGE SCALE GENOMIC DNA]</scope>
    <source>
        <strain evidence="10 11">KCTC 32217</strain>
    </source>
</reference>
<keyword evidence="3" id="KW-0805">Transcription regulation</keyword>
<dbReference type="GO" id="GO:0006355">
    <property type="term" value="P:regulation of DNA-templated transcription"/>
    <property type="evidence" value="ECO:0007669"/>
    <property type="project" value="InterPro"/>
</dbReference>
<keyword evidence="4 7" id="KW-0238">DNA-binding</keyword>
<dbReference type="InterPro" id="IPR039420">
    <property type="entry name" value="WalR-like"/>
</dbReference>
<dbReference type="PROSITE" id="PS50110">
    <property type="entry name" value="RESPONSE_REGULATORY"/>
    <property type="match status" value="1"/>
</dbReference>
<dbReference type="AlphaFoldDB" id="A0AAP2CIF6"/>
<evidence type="ECO:0000256" key="5">
    <source>
        <dbReference type="ARBA" id="ARBA00023163"/>
    </source>
</evidence>
<dbReference type="EMBL" id="JAHCMY010000011">
    <property type="protein sequence ID" value="MBS9525328.1"/>
    <property type="molecule type" value="Genomic_DNA"/>
</dbReference>
<dbReference type="PROSITE" id="PS51755">
    <property type="entry name" value="OMPR_PHOB"/>
    <property type="match status" value="1"/>
</dbReference>
<dbReference type="Pfam" id="PF00486">
    <property type="entry name" value="Trans_reg_C"/>
    <property type="match status" value="1"/>
</dbReference>
<dbReference type="InterPro" id="IPR001867">
    <property type="entry name" value="OmpR/PhoB-type_DNA-bd"/>
</dbReference>
<keyword evidence="5" id="KW-0804">Transcription</keyword>
<dbReference type="GO" id="GO:0000156">
    <property type="term" value="F:phosphorelay response regulator activity"/>
    <property type="evidence" value="ECO:0007669"/>
    <property type="project" value="TreeGrafter"/>
</dbReference>
<proteinExistence type="predicted"/>
<comment type="caution">
    <text evidence="10">The sequence shown here is derived from an EMBL/GenBank/DDBJ whole genome shotgun (WGS) entry which is preliminary data.</text>
</comment>
<keyword evidence="1 6" id="KW-0597">Phosphoprotein</keyword>
<evidence type="ECO:0000256" key="7">
    <source>
        <dbReference type="PROSITE-ProRule" id="PRU01091"/>
    </source>
</evidence>
<dbReference type="RefSeq" id="WP_213946189.1">
    <property type="nucleotide sequence ID" value="NZ_JAHBGI010000001.1"/>
</dbReference>
<dbReference type="GO" id="GO:0000976">
    <property type="term" value="F:transcription cis-regulatory region binding"/>
    <property type="evidence" value="ECO:0007669"/>
    <property type="project" value="TreeGrafter"/>
</dbReference>
<feature type="domain" description="OmpR/PhoB-type" evidence="9">
    <location>
        <begin position="132"/>
        <end position="230"/>
    </location>
</feature>
<evidence type="ECO:0000256" key="4">
    <source>
        <dbReference type="ARBA" id="ARBA00023125"/>
    </source>
</evidence>
<sequence>MGKIKLLLVEDDKRLASVLKKGLEEKGMEVEVAYDGTMGMRLFENKAFDILIVDLILPGMNGLELCKSIRRTKASTPIIMLTALGTTDDKLEGFDAGADDYLVKPFDIRELFARIKSLLKRADYSGDLNGDNVILEFEDIRIDTQVKKVYRAEQEVKLTPKEYKLLEYLVRNAEKVLSREEIAREVWGMDFDTGTNFIDVYINYLRKKIDKTFEPKLIHTRPGMGFILTKEL</sequence>
<evidence type="ECO:0000256" key="1">
    <source>
        <dbReference type="ARBA" id="ARBA00022553"/>
    </source>
</evidence>
<dbReference type="SUPFAM" id="SSF52172">
    <property type="entry name" value="CheY-like"/>
    <property type="match status" value="1"/>
</dbReference>
<protein>
    <submittedName>
        <fullName evidence="10">Response regulator transcription factor</fullName>
    </submittedName>
</protein>
<evidence type="ECO:0000256" key="3">
    <source>
        <dbReference type="ARBA" id="ARBA00023015"/>
    </source>
</evidence>
<dbReference type="FunFam" id="3.40.50.2300:FF:000002">
    <property type="entry name" value="DNA-binding response regulator PhoP"/>
    <property type="match status" value="1"/>
</dbReference>
<evidence type="ECO:0000313" key="11">
    <source>
        <dbReference type="Proteomes" id="UP001319104"/>
    </source>
</evidence>
<dbReference type="SMART" id="SM00862">
    <property type="entry name" value="Trans_reg_C"/>
    <property type="match status" value="1"/>
</dbReference>
<feature type="domain" description="Response regulatory" evidence="8">
    <location>
        <begin position="5"/>
        <end position="119"/>
    </location>
</feature>
<dbReference type="CDD" id="cd00383">
    <property type="entry name" value="trans_reg_C"/>
    <property type="match status" value="1"/>
</dbReference>
<dbReference type="Gene3D" id="1.10.10.10">
    <property type="entry name" value="Winged helix-like DNA-binding domain superfamily/Winged helix DNA-binding domain"/>
    <property type="match status" value="1"/>
</dbReference>
<dbReference type="PANTHER" id="PTHR48111">
    <property type="entry name" value="REGULATOR OF RPOS"/>
    <property type="match status" value="1"/>
</dbReference>
<dbReference type="Gene3D" id="6.10.250.690">
    <property type="match status" value="1"/>
</dbReference>
<accession>A0AAP2CIF6</accession>
<evidence type="ECO:0000259" key="9">
    <source>
        <dbReference type="PROSITE" id="PS51755"/>
    </source>
</evidence>
<dbReference type="Pfam" id="PF00072">
    <property type="entry name" value="Response_reg"/>
    <property type="match status" value="1"/>
</dbReference>